<proteinExistence type="predicted"/>
<protein>
    <submittedName>
        <fullName evidence="1">Uncharacterized protein</fullName>
    </submittedName>
</protein>
<organism evidence="1 2">
    <name type="scientific">Vibrio antiquarius (strain Ex25)</name>
    <dbReference type="NCBI Taxonomy" id="150340"/>
    <lineage>
        <taxon>Bacteria</taxon>
        <taxon>Pseudomonadati</taxon>
        <taxon>Pseudomonadota</taxon>
        <taxon>Gammaproteobacteria</taxon>
        <taxon>Vibrionales</taxon>
        <taxon>Vibrionaceae</taxon>
        <taxon>Vibrio</taxon>
        <taxon>Vibrio diabolicus subgroup</taxon>
    </lineage>
</organism>
<evidence type="ECO:0000313" key="1">
    <source>
        <dbReference type="EMBL" id="ACY51432.1"/>
    </source>
</evidence>
<name>A0ACA6QM45_VIBAE</name>
<accession>A0ACA6QM45</accession>
<dbReference type="EMBL" id="CP001805">
    <property type="protein sequence ID" value="ACY51432.1"/>
    <property type="molecule type" value="Genomic_DNA"/>
</dbReference>
<evidence type="ECO:0000313" key="2">
    <source>
        <dbReference type="Proteomes" id="UP000002571"/>
    </source>
</evidence>
<gene>
    <name evidence="1" type="ordered locus">VEA_003272</name>
</gene>
<sequence length="75" mass="8371">MFSEEKLSPSTTFLRPLSLCVMAACAQYYILSMITGYNLPEVAGLALVATNAFFFVGFYFAYKARVKSLESKKHS</sequence>
<keyword evidence="2" id="KW-1185">Reference proteome</keyword>
<reference evidence="1" key="1">
    <citation type="submission" date="2009-10" db="EMBL/GenBank/DDBJ databases">
        <authorList>
            <consortium name="Los Alamos National Laboratory (LANL)"/>
            <consortium name="National Microbial Pathogen Data Resource (NMPDR)"/>
            <person name="Munk A.C."/>
            <person name="Tapia R."/>
            <person name="Green L."/>
            <person name="Rogers Y."/>
            <person name="Detter J.C."/>
            <person name="Bruce D."/>
            <person name="Brettin T.S."/>
            <person name="Colwell R."/>
            <person name="Huq A."/>
            <person name="Grim C.J."/>
            <person name="Hasan N.A."/>
            <person name="Vonstein V."/>
            <person name="Bartels D."/>
        </authorList>
    </citation>
    <scope>NUCLEOTIDE SEQUENCE</scope>
    <source>
        <strain evidence="1">EX25</strain>
    </source>
</reference>
<dbReference type="Proteomes" id="UP000002571">
    <property type="component" value="Chromosome 1"/>
</dbReference>